<keyword evidence="2" id="KW-0812">Transmembrane</keyword>
<evidence type="ECO:0000313" key="4">
    <source>
        <dbReference type="Proteomes" id="UP000070168"/>
    </source>
</evidence>
<dbReference type="GeneID" id="63709043"/>
<dbReference type="OrthoDB" id="4364105at2759"/>
<evidence type="ECO:0000256" key="1">
    <source>
        <dbReference type="SAM" id="MobiDB-lite"/>
    </source>
</evidence>
<proteinExistence type="predicted"/>
<feature type="compositionally biased region" description="Polar residues" evidence="1">
    <location>
        <begin position="174"/>
        <end position="198"/>
    </location>
</feature>
<dbReference type="EMBL" id="LHQR01000048">
    <property type="protein sequence ID" value="KXG50062.1"/>
    <property type="molecule type" value="Genomic_DNA"/>
</dbReference>
<dbReference type="AlphaFoldDB" id="A0A135LM51"/>
<keyword evidence="2" id="KW-0472">Membrane</keyword>
<dbReference type="RefSeq" id="XP_040648598.1">
    <property type="nucleotide sequence ID" value="XM_040793743.1"/>
</dbReference>
<name>A0A135LM51_PENPA</name>
<organism evidence="3 4">
    <name type="scientific">Penicillium patulum</name>
    <name type="common">Penicillium griseofulvum</name>
    <dbReference type="NCBI Taxonomy" id="5078"/>
    <lineage>
        <taxon>Eukaryota</taxon>
        <taxon>Fungi</taxon>
        <taxon>Dikarya</taxon>
        <taxon>Ascomycota</taxon>
        <taxon>Pezizomycotina</taxon>
        <taxon>Eurotiomycetes</taxon>
        <taxon>Eurotiomycetidae</taxon>
        <taxon>Eurotiales</taxon>
        <taxon>Aspergillaceae</taxon>
        <taxon>Penicillium</taxon>
    </lineage>
</organism>
<keyword evidence="4" id="KW-1185">Reference proteome</keyword>
<dbReference type="Proteomes" id="UP000070168">
    <property type="component" value="Unassembled WGS sequence"/>
</dbReference>
<feature type="transmembrane region" description="Helical" evidence="2">
    <location>
        <begin position="114"/>
        <end position="137"/>
    </location>
</feature>
<accession>A0A135LM51</accession>
<protein>
    <submittedName>
        <fullName evidence="3">Uncharacterized protein</fullName>
    </submittedName>
</protein>
<comment type="caution">
    <text evidence="3">The sequence shown here is derived from an EMBL/GenBank/DDBJ whole genome shotgun (WGS) entry which is preliminary data.</text>
</comment>
<gene>
    <name evidence="3" type="ORF">PGRI_060290</name>
</gene>
<evidence type="ECO:0000313" key="3">
    <source>
        <dbReference type="EMBL" id="KXG50062.1"/>
    </source>
</evidence>
<reference evidence="3 4" key="1">
    <citation type="journal article" date="2016" name="BMC Genomics">
        <title>Genome sequencing and secondary metabolism of the postharvest pathogen Penicillium griseofulvum.</title>
        <authorList>
            <person name="Banani H."/>
            <person name="Marcet-Houben M."/>
            <person name="Ballester A.R."/>
            <person name="Abbruscato P."/>
            <person name="Gonzalez-Candelas L."/>
            <person name="Gabaldon T."/>
            <person name="Spadaro D."/>
        </authorList>
    </citation>
    <scope>NUCLEOTIDE SEQUENCE [LARGE SCALE GENOMIC DNA]</scope>
    <source>
        <strain evidence="3 4">PG3</strain>
    </source>
</reference>
<sequence length="212" mass="23061">MTTSSSIPQHTVVLGSYTNTYPCYQSIEAGGTTITVPYLWSGKYETTKVFTKGYMAHAAWEISWAASDIATMYPTPPSLDSDQYIPTWVPGQSLTPPPEATHREHNPVAKENKFLQIGIPIIVIAAVAGCVWCCIAIKRADRREAPQRAQWRLDHRTSIFRSQNPTGTVHDPTSAIQDPTSTVQDPTSTVHNPTSNSPEGAPVGIVASGALR</sequence>
<evidence type="ECO:0000256" key="2">
    <source>
        <dbReference type="SAM" id="Phobius"/>
    </source>
</evidence>
<feature type="region of interest" description="Disordered" evidence="1">
    <location>
        <begin position="161"/>
        <end position="212"/>
    </location>
</feature>
<keyword evidence="2" id="KW-1133">Transmembrane helix</keyword>